<feature type="signal peptide" evidence="1">
    <location>
        <begin position="1"/>
        <end position="19"/>
    </location>
</feature>
<feature type="chain" id="PRO_5001794771" evidence="1">
    <location>
        <begin position="20"/>
        <end position="144"/>
    </location>
</feature>
<protein>
    <submittedName>
        <fullName evidence="2">Uncharacterized protein</fullName>
    </submittedName>
</protein>
<proteinExistence type="predicted"/>
<sequence>MKLSIAVAALALFIYLVNGSPVHSLHGGPQVNQYNVFFNLEIGAANKSPMQKPSNNTNAASAMKDANKNIFFVFVMPYFGKALSTAKSSVEALSVVPSFVRSLFEKTALESQKEANATKDDVPATILPKKAMESFFTKCTLYQL</sequence>
<keyword evidence="3" id="KW-1185">Reference proteome</keyword>
<dbReference type="EMBL" id="KL363335">
    <property type="protein sequence ID" value="KFD47239.1"/>
    <property type="molecule type" value="Genomic_DNA"/>
</dbReference>
<accession>A0A085LQJ3</accession>
<evidence type="ECO:0000313" key="2">
    <source>
        <dbReference type="EMBL" id="KFD47239.1"/>
    </source>
</evidence>
<evidence type="ECO:0000256" key="1">
    <source>
        <dbReference type="SAM" id="SignalP"/>
    </source>
</evidence>
<name>A0A085LQJ3_9BILA</name>
<gene>
    <name evidence="2" type="ORF">M513_11888</name>
</gene>
<dbReference type="AlphaFoldDB" id="A0A085LQJ3"/>
<reference evidence="2 3" key="1">
    <citation type="journal article" date="2014" name="Nat. Genet.">
        <title>Genome and transcriptome of the porcine whipworm Trichuris suis.</title>
        <authorList>
            <person name="Jex A.R."/>
            <person name="Nejsum P."/>
            <person name="Schwarz E.M."/>
            <person name="Hu L."/>
            <person name="Young N.D."/>
            <person name="Hall R.S."/>
            <person name="Korhonen P.K."/>
            <person name="Liao S."/>
            <person name="Thamsborg S."/>
            <person name="Xia J."/>
            <person name="Xu P."/>
            <person name="Wang S."/>
            <person name="Scheerlinck J.P."/>
            <person name="Hofmann A."/>
            <person name="Sternberg P.W."/>
            <person name="Wang J."/>
            <person name="Gasser R.B."/>
        </authorList>
    </citation>
    <scope>NUCLEOTIDE SEQUENCE [LARGE SCALE GENOMIC DNA]</scope>
    <source>
        <strain evidence="2">DCEP-RM93M</strain>
    </source>
</reference>
<evidence type="ECO:0000313" key="3">
    <source>
        <dbReference type="Proteomes" id="UP000030764"/>
    </source>
</evidence>
<dbReference type="Proteomes" id="UP000030764">
    <property type="component" value="Unassembled WGS sequence"/>
</dbReference>
<organism evidence="2 3">
    <name type="scientific">Trichuris suis</name>
    <name type="common">pig whipworm</name>
    <dbReference type="NCBI Taxonomy" id="68888"/>
    <lineage>
        <taxon>Eukaryota</taxon>
        <taxon>Metazoa</taxon>
        <taxon>Ecdysozoa</taxon>
        <taxon>Nematoda</taxon>
        <taxon>Enoplea</taxon>
        <taxon>Dorylaimia</taxon>
        <taxon>Trichinellida</taxon>
        <taxon>Trichuridae</taxon>
        <taxon>Trichuris</taxon>
    </lineage>
</organism>
<keyword evidence="1" id="KW-0732">Signal</keyword>